<dbReference type="GO" id="GO:0044877">
    <property type="term" value="F:protein-containing complex binding"/>
    <property type="evidence" value="ECO:0007669"/>
    <property type="project" value="InterPro"/>
</dbReference>
<dbReference type="Pfam" id="PF09976">
    <property type="entry name" value="TPR_21"/>
    <property type="match status" value="1"/>
</dbReference>
<evidence type="ECO:0000256" key="1">
    <source>
        <dbReference type="ARBA" id="ARBA00004401"/>
    </source>
</evidence>
<dbReference type="Proteomes" id="UP000185639">
    <property type="component" value="Unassembled WGS sequence"/>
</dbReference>
<feature type="domain" description="Ancillary SecYEG translocon subunit/Cell division coordinator CpoB TPR" evidence="9">
    <location>
        <begin position="15"/>
        <end position="211"/>
    </location>
</feature>
<dbReference type="PANTHER" id="PTHR38035">
    <property type="entry name" value="UPF0070 PROTEIN YFGM"/>
    <property type="match status" value="1"/>
</dbReference>
<dbReference type="InterPro" id="IPR011990">
    <property type="entry name" value="TPR-like_helical_dom_sf"/>
</dbReference>
<keyword evidence="6" id="KW-0143">Chaperone</keyword>
<dbReference type="PIRSF" id="PIRSF006170">
    <property type="entry name" value="YfgM"/>
    <property type="match status" value="1"/>
</dbReference>
<evidence type="ECO:0000256" key="3">
    <source>
        <dbReference type="ARBA" id="ARBA00022692"/>
    </source>
</evidence>
<evidence type="ECO:0000313" key="11">
    <source>
        <dbReference type="Proteomes" id="UP000185639"/>
    </source>
</evidence>
<dbReference type="RefSeq" id="WP_068440660.1">
    <property type="nucleotide sequence ID" value="NZ_FTOH01000001.1"/>
</dbReference>
<sequence>MTDLRTDEEQAEIIKKWWSENGTSLVSTVAVAIAGVVGWNYWQDSKQATGEAASAVYTQLVELAAQENTDATADMQRLAEQLKTDFSDTAYSDFGSLFIARIAAENGDYEAAAAELQALVNDADAEPVKLAAQARLAAVLTQQGKADEALAALPEKADPAFAPQIEEARGDALFRKGELANARDAYLRAMDAAQALGQNNSILQRKIDSLNTPDTTSSEDA</sequence>
<evidence type="ECO:0000256" key="7">
    <source>
        <dbReference type="ARBA" id="ARBA00024197"/>
    </source>
</evidence>
<reference evidence="11" key="1">
    <citation type="submission" date="2017-01" db="EMBL/GenBank/DDBJ databases">
        <authorList>
            <person name="Varghese N."/>
            <person name="Submissions S."/>
        </authorList>
    </citation>
    <scope>NUCLEOTIDE SEQUENCE [LARGE SCALE GENOMIC DNA]</scope>
    <source>
        <strain evidence="11">DSM 24913</strain>
    </source>
</reference>
<keyword evidence="11" id="KW-1185">Reference proteome</keyword>
<comment type="subcellular location">
    <subcellularLocation>
        <location evidence="1">Cell membrane</location>
        <topology evidence="1">Single-pass type II membrane protein</topology>
    </subcellularLocation>
</comment>
<evidence type="ECO:0000256" key="2">
    <source>
        <dbReference type="ARBA" id="ARBA00022475"/>
    </source>
</evidence>
<organism evidence="10 11">
    <name type="scientific">Thalassolituus maritimus</name>
    <dbReference type="NCBI Taxonomy" id="484498"/>
    <lineage>
        <taxon>Bacteria</taxon>
        <taxon>Pseudomonadati</taxon>
        <taxon>Pseudomonadota</taxon>
        <taxon>Gammaproteobacteria</taxon>
        <taxon>Oceanospirillales</taxon>
        <taxon>Oceanospirillaceae</taxon>
        <taxon>Thalassolituus</taxon>
    </lineage>
</organism>
<dbReference type="EMBL" id="FTOH01000001">
    <property type="protein sequence ID" value="SIS44404.1"/>
    <property type="molecule type" value="Genomic_DNA"/>
</dbReference>
<accession>A0A1N7J514</accession>
<dbReference type="Gene3D" id="1.25.40.10">
    <property type="entry name" value="Tetratricopeptide repeat domain"/>
    <property type="match status" value="1"/>
</dbReference>
<evidence type="ECO:0000313" key="10">
    <source>
        <dbReference type="EMBL" id="SIS44404.1"/>
    </source>
</evidence>
<dbReference type="STRING" id="484498.SAMN05421686_101362"/>
<evidence type="ECO:0000256" key="4">
    <source>
        <dbReference type="ARBA" id="ARBA00022989"/>
    </source>
</evidence>
<dbReference type="InterPro" id="IPR026039">
    <property type="entry name" value="YfgM"/>
</dbReference>
<comment type="similarity">
    <text evidence="7">Belongs to the YfgM family.</text>
</comment>
<dbReference type="GO" id="GO:0005886">
    <property type="term" value="C:plasma membrane"/>
    <property type="evidence" value="ECO:0007669"/>
    <property type="project" value="UniProtKB-SubCell"/>
</dbReference>
<dbReference type="OrthoDB" id="9789675at2"/>
<evidence type="ECO:0000256" key="6">
    <source>
        <dbReference type="ARBA" id="ARBA00023186"/>
    </source>
</evidence>
<gene>
    <name evidence="10" type="ORF">SAMN05421686_101362</name>
</gene>
<proteinExistence type="inferred from homology"/>
<keyword evidence="4" id="KW-1133">Transmembrane helix</keyword>
<protein>
    <recommendedName>
        <fullName evidence="8">Ancillary SecYEG translocon subunit</fullName>
    </recommendedName>
</protein>
<keyword evidence="3" id="KW-0812">Transmembrane</keyword>
<dbReference type="InterPro" id="IPR018704">
    <property type="entry name" value="SecYEG/CpoB_TPR"/>
</dbReference>
<keyword evidence="2" id="KW-1003">Cell membrane</keyword>
<evidence type="ECO:0000256" key="5">
    <source>
        <dbReference type="ARBA" id="ARBA00023136"/>
    </source>
</evidence>
<dbReference type="SUPFAM" id="SSF48452">
    <property type="entry name" value="TPR-like"/>
    <property type="match status" value="1"/>
</dbReference>
<evidence type="ECO:0000259" key="9">
    <source>
        <dbReference type="Pfam" id="PF09976"/>
    </source>
</evidence>
<name>A0A1N7J514_9GAMM</name>
<dbReference type="PANTHER" id="PTHR38035:SF1">
    <property type="entry name" value="ANCILLARY SECYEG TRANSLOCON SUBUNIT"/>
    <property type="match status" value="1"/>
</dbReference>
<evidence type="ECO:0000256" key="8">
    <source>
        <dbReference type="ARBA" id="ARBA00024235"/>
    </source>
</evidence>
<keyword evidence="5" id="KW-0472">Membrane</keyword>
<dbReference type="AlphaFoldDB" id="A0A1N7J514"/>